<sequence>MMDRYVIAGASGLIGRALTESLQRDGATVVRLVRRPTESPDEVQWLANFEPLDPSILAGSKAVINLCGASIGRLPWTPAYATELRRSRLRPTRVLADALRALGKEAPAFVSSSAVGFYGDQPGATLDERGAPGDTYLARLCAQWEAAALLAGPDARVALLRTAPLVHADGVLKPLLTLTKLGVSGPLGGGHQVMPWISLDDEVRAIRHIIDEGLTGPVNLTGPTLATSNDLGRALAQRLRRPYLLPVPKWGLRTALGRRAADSLLLADAAVQPTRLVESGFEFEHPTVADAVAAAVPARG</sequence>
<evidence type="ECO:0000313" key="4">
    <source>
        <dbReference type="EMBL" id="UQN15325.1"/>
    </source>
</evidence>
<protein>
    <submittedName>
        <fullName evidence="4">TIGR01777 family oxidoreductase</fullName>
    </submittedName>
</protein>
<dbReference type="EMBL" id="CP097160">
    <property type="protein sequence ID" value="UQN15325.1"/>
    <property type="molecule type" value="Genomic_DNA"/>
</dbReference>
<evidence type="ECO:0000256" key="1">
    <source>
        <dbReference type="ARBA" id="ARBA00009353"/>
    </source>
</evidence>
<feature type="domain" description="NAD-dependent epimerase/dehydratase" evidence="2">
    <location>
        <begin position="6"/>
        <end position="213"/>
    </location>
</feature>
<dbReference type="InterPro" id="IPR036291">
    <property type="entry name" value="NAD(P)-bd_dom_sf"/>
</dbReference>
<dbReference type="Gene3D" id="3.40.50.720">
    <property type="entry name" value="NAD(P)-binding Rossmann-like Domain"/>
    <property type="match status" value="1"/>
</dbReference>
<organism evidence="4">
    <name type="scientific">Gulosibacter sediminis</name>
    <dbReference type="NCBI Taxonomy" id="1729695"/>
    <lineage>
        <taxon>Bacteria</taxon>
        <taxon>Bacillati</taxon>
        <taxon>Actinomycetota</taxon>
        <taxon>Actinomycetes</taxon>
        <taxon>Micrococcales</taxon>
        <taxon>Microbacteriaceae</taxon>
        <taxon>Gulosibacter</taxon>
    </lineage>
</organism>
<dbReference type="PANTHER" id="PTHR11092">
    <property type="entry name" value="SUGAR NUCLEOTIDE EPIMERASE RELATED"/>
    <property type="match status" value="1"/>
</dbReference>
<accession>A0ABY4N066</accession>
<reference evidence="4" key="1">
    <citation type="submission" date="2022-05" db="EMBL/GenBank/DDBJ databases">
        <title>Complete genome sequence of toluene-degrading Gulosibacter sediminis strain ACHW.36C.</title>
        <authorList>
            <person name="Wai A.C."/>
            <person name="Lai G.K."/>
            <person name="Griffin S.D."/>
            <person name="Leung F.C."/>
        </authorList>
    </citation>
    <scope>NUCLEOTIDE SEQUENCE [LARGE SCALE GENOMIC DNA]</scope>
    <source>
        <strain evidence="4">ACHW.36C</strain>
    </source>
</reference>
<dbReference type="SUPFAM" id="SSF51735">
    <property type="entry name" value="NAD(P)-binding Rossmann-fold domains"/>
    <property type="match status" value="1"/>
</dbReference>
<dbReference type="Pfam" id="PF08338">
    <property type="entry name" value="DUF1731"/>
    <property type="match status" value="1"/>
</dbReference>
<proteinExistence type="inferred from homology"/>
<dbReference type="InterPro" id="IPR010099">
    <property type="entry name" value="SDR39U1"/>
</dbReference>
<dbReference type="Pfam" id="PF01370">
    <property type="entry name" value="Epimerase"/>
    <property type="match status" value="1"/>
</dbReference>
<name>A0ABY4N066_9MICO</name>
<dbReference type="InterPro" id="IPR013549">
    <property type="entry name" value="DUF1731"/>
</dbReference>
<comment type="similarity">
    <text evidence="1">Belongs to the NAD(P)-dependent epimerase/dehydratase family. SDR39U1 subfamily.</text>
</comment>
<gene>
    <name evidence="4" type="ORF">M3M28_02325</name>
</gene>
<evidence type="ECO:0000259" key="2">
    <source>
        <dbReference type="Pfam" id="PF01370"/>
    </source>
</evidence>
<dbReference type="NCBIfam" id="TIGR01777">
    <property type="entry name" value="yfcH"/>
    <property type="match status" value="1"/>
</dbReference>
<dbReference type="PANTHER" id="PTHR11092:SF0">
    <property type="entry name" value="EPIMERASE FAMILY PROTEIN SDR39U1"/>
    <property type="match status" value="1"/>
</dbReference>
<feature type="domain" description="DUF1731" evidence="3">
    <location>
        <begin position="247"/>
        <end position="294"/>
    </location>
</feature>
<evidence type="ECO:0000259" key="3">
    <source>
        <dbReference type="Pfam" id="PF08338"/>
    </source>
</evidence>
<dbReference type="InterPro" id="IPR001509">
    <property type="entry name" value="Epimerase_deHydtase"/>
</dbReference>